<protein>
    <recommendedName>
        <fullName evidence="1">ATP-dependent Clp protease adapter protein ClpS</fullName>
    </recommendedName>
</protein>
<dbReference type="PANTHER" id="PTHR33473:SF19">
    <property type="entry name" value="ATP-DEPENDENT CLP PROTEASE ADAPTER PROTEIN CLPS"/>
    <property type="match status" value="1"/>
</dbReference>
<accession>A0AAJ1MIB2</accession>
<evidence type="ECO:0000256" key="1">
    <source>
        <dbReference type="HAMAP-Rule" id="MF_00302"/>
    </source>
</evidence>
<comment type="similarity">
    <text evidence="1">Belongs to the ClpS family.</text>
</comment>
<dbReference type="EMBL" id="JAQQAL010000005">
    <property type="protein sequence ID" value="MDC7225287.1"/>
    <property type="molecule type" value="Genomic_DNA"/>
</dbReference>
<dbReference type="FunFam" id="3.30.1390.10:FF:000002">
    <property type="entry name" value="ATP-dependent Clp protease adapter protein ClpS"/>
    <property type="match status" value="1"/>
</dbReference>
<gene>
    <name evidence="1 3" type="primary">clpS</name>
    <name evidence="3" type="ORF">PQJ61_00825</name>
</gene>
<dbReference type="GO" id="GO:0030163">
    <property type="term" value="P:protein catabolic process"/>
    <property type="evidence" value="ECO:0007669"/>
    <property type="project" value="InterPro"/>
</dbReference>
<dbReference type="Pfam" id="PF02617">
    <property type="entry name" value="ClpS"/>
    <property type="match status" value="1"/>
</dbReference>
<evidence type="ECO:0000313" key="3">
    <source>
        <dbReference type="EMBL" id="MDC7225287.1"/>
    </source>
</evidence>
<sequence length="103" mass="11657">MAGKSDTDSLVLNKTNTEIKPPDMYRVVLLNDHYTPMDFVVDVLRTVFHKNPVEATKIMLEVHKKGRGLAGVYIHDIAATKVQQVEGLAKIEEYPLKCTMERT</sequence>
<evidence type="ECO:0000259" key="2">
    <source>
        <dbReference type="Pfam" id="PF02617"/>
    </source>
</evidence>
<dbReference type="InterPro" id="IPR014719">
    <property type="entry name" value="Ribosomal_bL12_C/ClpS-like"/>
</dbReference>
<comment type="subunit">
    <text evidence="1">Binds to the N-terminal domain of the chaperone ClpA.</text>
</comment>
<reference evidence="3 4" key="1">
    <citation type="submission" date="2022-12" db="EMBL/GenBank/DDBJ databases">
        <title>Metagenome assembled genome from gulf of manar.</title>
        <authorList>
            <person name="Kohli P."/>
            <person name="Pk S."/>
            <person name="Venkata Ramana C."/>
            <person name="Sasikala C."/>
        </authorList>
    </citation>
    <scope>NUCLEOTIDE SEQUENCE [LARGE SCALE GENOMIC DNA]</scope>
    <source>
        <strain evidence="3">JB008</strain>
    </source>
</reference>
<keyword evidence="3" id="KW-0645">Protease</keyword>
<feature type="domain" description="Adaptor protein ClpS core" evidence="2">
    <location>
        <begin position="20"/>
        <end position="99"/>
    </location>
</feature>
<dbReference type="InterPro" id="IPR003769">
    <property type="entry name" value="ClpS_core"/>
</dbReference>
<comment type="caution">
    <text evidence="3">The sequence shown here is derived from an EMBL/GenBank/DDBJ whole genome shotgun (WGS) entry which is preliminary data.</text>
</comment>
<dbReference type="GO" id="GO:0006508">
    <property type="term" value="P:proteolysis"/>
    <property type="evidence" value="ECO:0007669"/>
    <property type="project" value="UniProtKB-UniRule"/>
</dbReference>
<comment type="function">
    <text evidence="1">Involved in the modulation of the specificity of the ClpAP-mediated ATP-dependent protein degradation.</text>
</comment>
<organism evidence="3 4">
    <name type="scientific">Candidatus Thalassospirochaeta sargassi</name>
    <dbReference type="NCBI Taxonomy" id="3119039"/>
    <lineage>
        <taxon>Bacteria</taxon>
        <taxon>Pseudomonadati</taxon>
        <taxon>Spirochaetota</taxon>
        <taxon>Spirochaetia</taxon>
        <taxon>Spirochaetales</taxon>
        <taxon>Spirochaetaceae</taxon>
        <taxon>Candidatus Thalassospirochaeta</taxon>
    </lineage>
</organism>
<dbReference type="InterPro" id="IPR022935">
    <property type="entry name" value="ClpS"/>
</dbReference>
<dbReference type="AlphaFoldDB" id="A0AAJ1MIB2"/>
<keyword evidence="3" id="KW-0378">Hydrolase</keyword>
<dbReference type="GO" id="GO:0008233">
    <property type="term" value="F:peptidase activity"/>
    <property type="evidence" value="ECO:0007669"/>
    <property type="project" value="UniProtKB-KW"/>
</dbReference>
<dbReference type="NCBIfam" id="NF000672">
    <property type="entry name" value="PRK00033.1-5"/>
    <property type="match status" value="1"/>
</dbReference>
<dbReference type="Gene3D" id="3.30.1390.10">
    <property type="match status" value="1"/>
</dbReference>
<dbReference type="SUPFAM" id="SSF54736">
    <property type="entry name" value="ClpS-like"/>
    <property type="match status" value="1"/>
</dbReference>
<name>A0AAJ1MIB2_9SPIO</name>
<proteinExistence type="inferred from homology"/>
<dbReference type="Proteomes" id="UP001221217">
    <property type="component" value="Unassembled WGS sequence"/>
</dbReference>
<evidence type="ECO:0000313" key="4">
    <source>
        <dbReference type="Proteomes" id="UP001221217"/>
    </source>
</evidence>
<dbReference type="HAMAP" id="MF_00302">
    <property type="entry name" value="ClpS"/>
    <property type="match status" value="1"/>
</dbReference>
<dbReference type="PANTHER" id="PTHR33473">
    <property type="entry name" value="ATP-DEPENDENT CLP PROTEASE ADAPTER PROTEIN CLPS1, CHLOROPLASTIC"/>
    <property type="match status" value="1"/>
</dbReference>